<dbReference type="EMBL" id="SNSC02000016">
    <property type="protein sequence ID" value="TID17351.1"/>
    <property type="molecule type" value="Genomic_DNA"/>
</dbReference>
<dbReference type="InterPro" id="IPR036873">
    <property type="entry name" value="Rhodanese-like_dom_sf"/>
</dbReference>
<evidence type="ECO:0000313" key="3">
    <source>
        <dbReference type="EMBL" id="TID17351.1"/>
    </source>
</evidence>
<dbReference type="GO" id="GO:0005634">
    <property type="term" value="C:nucleus"/>
    <property type="evidence" value="ECO:0007669"/>
    <property type="project" value="TreeGrafter"/>
</dbReference>
<dbReference type="GO" id="GO:0004725">
    <property type="term" value="F:protein tyrosine phosphatase activity"/>
    <property type="evidence" value="ECO:0007669"/>
    <property type="project" value="TreeGrafter"/>
</dbReference>
<organism evidence="3 4">
    <name type="scientific">Venturia nashicola</name>
    <dbReference type="NCBI Taxonomy" id="86259"/>
    <lineage>
        <taxon>Eukaryota</taxon>
        <taxon>Fungi</taxon>
        <taxon>Dikarya</taxon>
        <taxon>Ascomycota</taxon>
        <taxon>Pezizomycotina</taxon>
        <taxon>Dothideomycetes</taxon>
        <taxon>Pleosporomycetidae</taxon>
        <taxon>Venturiales</taxon>
        <taxon>Venturiaceae</taxon>
        <taxon>Venturia</taxon>
    </lineage>
</organism>
<dbReference type="STRING" id="86259.A0A4Z1P7Y4"/>
<comment type="caution">
    <text evidence="3">The sequence shown here is derived from an EMBL/GenBank/DDBJ whole genome shotgun (WGS) entry which is preliminary data.</text>
</comment>
<reference evidence="3 4" key="1">
    <citation type="submission" date="2019-04" db="EMBL/GenBank/DDBJ databases">
        <title>High contiguity whole genome sequence and gene annotation resource for two Venturia nashicola isolates.</title>
        <authorList>
            <person name="Prokchorchik M."/>
            <person name="Won K."/>
            <person name="Lee Y."/>
            <person name="Choi E.D."/>
            <person name="Segonzac C."/>
            <person name="Sohn K.H."/>
        </authorList>
    </citation>
    <scope>NUCLEOTIDE SEQUENCE [LARGE SCALE GENOMIC DNA]</scope>
    <source>
        <strain evidence="3 4">PRI2</strain>
    </source>
</reference>
<dbReference type="PANTHER" id="PTHR10828:SF50">
    <property type="entry name" value="REDUCTASE (ARC2), PUTATIVE (AFU_ORTHOLOGUE AFUA_6G13400)-RELATED"/>
    <property type="match status" value="1"/>
</dbReference>
<evidence type="ECO:0000259" key="2">
    <source>
        <dbReference type="PROSITE" id="PS50206"/>
    </source>
</evidence>
<dbReference type="SMART" id="SM00450">
    <property type="entry name" value="RHOD"/>
    <property type="match status" value="1"/>
</dbReference>
<keyword evidence="4" id="KW-1185">Reference proteome</keyword>
<dbReference type="Pfam" id="PF00581">
    <property type="entry name" value="Rhodanese"/>
    <property type="match status" value="1"/>
</dbReference>
<dbReference type="InterPro" id="IPR001763">
    <property type="entry name" value="Rhodanese-like_dom"/>
</dbReference>
<dbReference type="PROSITE" id="PS50206">
    <property type="entry name" value="RHODANESE_3"/>
    <property type="match status" value="1"/>
</dbReference>
<feature type="region of interest" description="Disordered" evidence="1">
    <location>
        <begin position="174"/>
        <end position="210"/>
    </location>
</feature>
<evidence type="ECO:0000256" key="1">
    <source>
        <dbReference type="SAM" id="MobiDB-lite"/>
    </source>
</evidence>
<dbReference type="PANTHER" id="PTHR10828">
    <property type="entry name" value="M-PHASE INDUCER PHOSPHATASE DUAL SPECIFICITY PHOSPHATASE CDC25"/>
    <property type="match status" value="1"/>
</dbReference>
<feature type="domain" description="Rhodanese" evidence="2">
    <location>
        <begin position="41"/>
        <end position="152"/>
    </location>
</feature>
<dbReference type="GO" id="GO:0005737">
    <property type="term" value="C:cytoplasm"/>
    <property type="evidence" value="ECO:0007669"/>
    <property type="project" value="TreeGrafter"/>
</dbReference>
<dbReference type="SUPFAM" id="SSF52821">
    <property type="entry name" value="Rhodanese/Cell cycle control phosphatase"/>
    <property type="match status" value="1"/>
</dbReference>
<dbReference type="Proteomes" id="UP000298493">
    <property type="component" value="Unassembled WGS sequence"/>
</dbReference>
<dbReference type="Gene3D" id="3.40.250.10">
    <property type="entry name" value="Rhodanese-like domain"/>
    <property type="match status" value="1"/>
</dbReference>
<protein>
    <submittedName>
        <fullName evidence="3">Rhodanese-like protein</fullName>
    </submittedName>
</protein>
<evidence type="ECO:0000313" key="4">
    <source>
        <dbReference type="Proteomes" id="UP000298493"/>
    </source>
</evidence>
<dbReference type="AlphaFoldDB" id="A0A4Z1P7Y4"/>
<name>A0A4Z1P7Y4_9PEZI</name>
<proteinExistence type="predicted"/>
<accession>A0A4Z1P7Y4</accession>
<sequence>MAQPQEDAPWWDKFSALGSRDAPLYSKETLLRQFNILGDILNAGTLLIDVRRTDHEGGTILGSLNMPAQSFPYHMATLYRLCHGDGVNVISRVMFYCGSSNGRGPRCAAWFKDYCAQRAEAEGIPENMADPQVFTLEGGIKGWVAGGPPYRAQVEGYDEAYWMQFDEVKTAGKRTVNSSIGDDAMEEDGEDNQAKRRVLGMKGPGGSSVQ</sequence>
<gene>
    <name evidence="3" type="ORF">E6O75_ATG08097</name>
</gene>